<dbReference type="GO" id="GO:0005886">
    <property type="term" value="C:plasma membrane"/>
    <property type="evidence" value="ECO:0007669"/>
    <property type="project" value="TreeGrafter"/>
</dbReference>
<dbReference type="PANTHER" id="PTHR23521">
    <property type="entry name" value="TRANSPORTER MFS SUPERFAMILY"/>
    <property type="match status" value="1"/>
</dbReference>
<feature type="transmembrane region" description="Helical" evidence="1">
    <location>
        <begin position="312"/>
        <end position="336"/>
    </location>
</feature>
<feature type="transmembrane region" description="Helical" evidence="1">
    <location>
        <begin position="148"/>
        <end position="166"/>
    </location>
</feature>
<protein>
    <submittedName>
        <fullName evidence="3">Major facilitator superfamily MFS_1</fullName>
    </submittedName>
</protein>
<dbReference type="RefSeq" id="WP_096207231.1">
    <property type="nucleotide sequence ID" value="NZ_FZMP01000232.1"/>
</dbReference>
<dbReference type="PROSITE" id="PS50850">
    <property type="entry name" value="MFS"/>
    <property type="match status" value="1"/>
</dbReference>
<dbReference type="GO" id="GO:0022857">
    <property type="term" value="F:transmembrane transporter activity"/>
    <property type="evidence" value="ECO:0007669"/>
    <property type="project" value="InterPro"/>
</dbReference>
<feature type="transmembrane region" description="Helical" evidence="1">
    <location>
        <begin position="114"/>
        <end position="136"/>
    </location>
</feature>
<evidence type="ECO:0000259" key="2">
    <source>
        <dbReference type="PROSITE" id="PS50850"/>
    </source>
</evidence>
<dbReference type="OrthoDB" id="117970at2157"/>
<name>A0A284VTU9_9EURY</name>
<feature type="transmembrane region" description="Helical" evidence="1">
    <location>
        <begin position="257"/>
        <end position="276"/>
    </location>
</feature>
<reference evidence="4" key="1">
    <citation type="submission" date="2017-06" db="EMBL/GenBank/DDBJ databases">
        <authorList>
            <person name="Cremers G."/>
        </authorList>
    </citation>
    <scope>NUCLEOTIDE SEQUENCE [LARGE SCALE GENOMIC DNA]</scope>
</reference>
<dbReference type="SUPFAM" id="SSF103473">
    <property type="entry name" value="MFS general substrate transporter"/>
    <property type="match status" value="1"/>
</dbReference>
<feature type="transmembrane region" description="Helical" evidence="1">
    <location>
        <begin position="222"/>
        <end position="245"/>
    </location>
</feature>
<feature type="transmembrane region" description="Helical" evidence="1">
    <location>
        <begin position="178"/>
        <end position="196"/>
    </location>
</feature>
<dbReference type="Gene3D" id="1.20.1250.20">
    <property type="entry name" value="MFS general substrate transporter like domains"/>
    <property type="match status" value="2"/>
</dbReference>
<keyword evidence="4" id="KW-1185">Reference proteome</keyword>
<feature type="transmembrane region" description="Helical" evidence="1">
    <location>
        <begin position="88"/>
        <end position="108"/>
    </location>
</feature>
<dbReference type="EMBL" id="FZMP01000232">
    <property type="protein sequence ID" value="SNQ62702.1"/>
    <property type="molecule type" value="Genomic_DNA"/>
</dbReference>
<evidence type="ECO:0000313" key="4">
    <source>
        <dbReference type="Proteomes" id="UP000218615"/>
    </source>
</evidence>
<feature type="transmembrane region" description="Helical" evidence="1">
    <location>
        <begin position="54"/>
        <end position="76"/>
    </location>
</feature>
<dbReference type="InterPro" id="IPR011701">
    <property type="entry name" value="MFS"/>
</dbReference>
<feature type="transmembrane region" description="Helical" evidence="1">
    <location>
        <begin position="288"/>
        <end position="306"/>
    </location>
</feature>
<feature type="transmembrane region" description="Helical" evidence="1">
    <location>
        <begin position="21"/>
        <end position="42"/>
    </location>
</feature>
<keyword evidence="1" id="KW-0472">Membrane</keyword>
<dbReference type="CDD" id="cd17325">
    <property type="entry name" value="MFS_MdtG_SLC18_like"/>
    <property type="match status" value="1"/>
</dbReference>
<evidence type="ECO:0000256" key="1">
    <source>
        <dbReference type="SAM" id="Phobius"/>
    </source>
</evidence>
<organism evidence="3 4">
    <name type="scientific">Candidatus Methanoperedens nitratireducens</name>
    <dbReference type="NCBI Taxonomy" id="1392998"/>
    <lineage>
        <taxon>Archaea</taxon>
        <taxon>Methanobacteriati</taxon>
        <taxon>Methanobacteriota</taxon>
        <taxon>Stenosarchaea group</taxon>
        <taxon>Methanomicrobia</taxon>
        <taxon>Methanosarcinales</taxon>
        <taxon>ANME-2 cluster</taxon>
        <taxon>Candidatus Methanoperedentaceae</taxon>
        <taxon>Candidatus Methanoperedens</taxon>
    </lineage>
</organism>
<feature type="transmembrane region" description="Helical" evidence="1">
    <location>
        <begin position="373"/>
        <end position="395"/>
    </location>
</feature>
<accession>A0A284VTU9</accession>
<feature type="domain" description="Major facilitator superfamily (MFS) profile" evidence="2">
    <location>
        <begin position="20"/>
        <end position="398"/>
    </location>
</feature>
<proteinExistence type="predicted"/>
<dbReference type="InterPro" id="IPR020846">
    <property type="entry name" value="MFS_dom"/>
</dbReference>
<feature type="transmembrane region" description="Helical" evidence="1">
    <location>
        <begin position="348"/>
        <end position="367"/>
    </location>
</feature>
<dbReference type="InterPro" id="IPR036259">
    <property type="entry name" value="MFS_trans_sf"/>
</dbReference>
<keyword evidence="1" id="KW-1133">Transmembrane helix</keyword>
<sequence length="401" mass="42541">MKSDITSESQQMVKKEGYGEIYTLSLLTFLLMFSVTLIYPVLDSFVMKRFNVESVAETSLFVSVNLAAYVIFSLVWGSISDRIGKRKVFILGGFLGNAIIMFSLTLAPDMSSLLVLRFIEGSFTVMAFSLLLTSVLDIVKHTHYGRGMGILGMGMALGNAVGAPAGGRIGAVDPLYPLYLGSFMLLVGALVASIALKEQRLESRPSSLKDALLLLREEKRIFIPYAFSFVERFTVGFFVGVFPLMLAMKYGMGSGSIGMYMAAFLVPFALLQYPLGAISDKIGRAPPLMIGSIIYGIAVASVGAVAPPMLAVVMVLGGIVGALMYPPSAALAGDLANPAKRGTAMGGFNLFGSLGFAVGPFIGGLVADRYGFQASFAVAGFTVIAIALVFLPLLIGIGKKS</sequence>
<dbReference type="STRING" id="1392998.ANME2D_02403"/>
<dbReference type="PANTHER" id="PTHR23521:SF2">
    <property type="entry name" value="TRANSPORTER MFS SUPERFAMILY"/>
    <property type="match status" value="1"/>
</dbReference>
<dbReference type="Proteomes" id="UP000218615">
    <property type="component" value="Unassembled WGS sequence"/>
</dbReference>
<gene>
    <name evidence="3" type="ORF">MNV_820007</name>
</gene>
<dbReference type="AlphaFoldDB" id="A0A284VTU9"/>
<keyword evidence="1" id="KW-0812">Transmembrane</keyword>
<dbReference type="Pfam" id="PF07690">
    <property type="entry name" value="MFS_1"/>
    <property type="match status" value="2"/>
</dbReference>
<evidence type="ECO:0000313" key="3">
    <source>
        <dbReference type="EMBL" id="SNQ62702.1"/>
    </source>
</evidence>